<comment type="caution">
    <text evidence="1">The sequence shown here is derived from an EMBL/GenBank/DDBJ whole genome shotgun (WGS) entry which is preliminary data.</text>
</comment>
<dbReference type="AlphaFoldDB" id="A0A7W1WYF1"/>
<dbReference type="EMBL" id="JACEMT010000047">
    <property type="protein sequence ID" value="MBA4502525.1"/>
    <property type="molecule type" value="Genomic_DNA"/>
</dbReference>
<sequence>MTAELKMKNAKKRPFKWTRELVRLALNDSWTQTEIAKACRTQQSVVSAWSKGTKRGTEEQLKPLLNIYGSKLRRNAFRVYWSLNPENYEKQFFRVEGKVILSQAFFDPRRDQRGKLVKKIPMHKLVIHHQGEGKFRVAIQGRLTFRDSSQELECSVEDAIWNSQISEQMDVKSLLEFVDKYAETKLRDFPSDANTLPFLLRQALLNHGIPVDGVVEYPALW</sequence>
<organism evidence="1 2">
    <name type="scientific">Marinobacterium marinum</name>
    <dbReference type="NCBI Taxonomy" id="2756129"/>
    <lineage>
        <taxon>Bacteria</taxon>
        <taxon>Pseudomonadati</taxon>
        <taxon>Pseudomonadota</taxon>
        <taxon>Gammaproteobacteria</taxon>
        <taxon>Oceanospirillales</taxon>
        <taxon>Oceanospirillaceae</taxon>
        <taxon>Marinobacterium</taxon>
    </lineage>
</organism>
<name>A0A7W1WYF1_9GAMM</name>
<accession>A0A7W1WYF1</accession>
<evidence type="ECO:0000313" key="1">
    <source>
        <dbReference type="EMBL" id="MBA4502525.1"/>
    </source>
</evidence>
<gene>
    <name evidence="1" type="ORF">H1S06_09140</name>
</gene>
<keyword evidence="2" id="KW-1185">Reference proteome</keyword>
<dbReference type="Proteomes" id="UP000538931">
    <property type="component" value="Unassembled WGS sequence"/>
</dbReference>
<reference evidence="1 2" key="1">
    <citation type="submission" date="2020-07" db="EMBL/GenBank/DDBJ databases">
        <title>Bacterium isolated from marien macroalgae.</title>
        <authorList>
            <person name="Zhu K."/>
            <person name="Lu D."/>
            <person name="Du Z."/>
        </authorList>
    </citation>
    <scope>NUCLEOTIDE SEQUENCE [LARGE SCALE GENOMIC DNA]</scope>
    <source>
        <strain evidence="1 2">3-1745</strain>
    </source>
</reference>
<evidence type="ECO:0000313" key="2">
    <source>
        <dbReference type="Proteomes" id="UP000538931"/>
    </source>
</evidence>
<proteinExistence type="predicted"/>
<protein>
    <submittedName>
        <fullName evidence="1">Uncharacterized protein</fullName>
    </submittedName>
</protein>